<dbReference type="AlphaFoldDB" id="A0A7W0BWM2"/>
<feature type="transmembrane region" description="Helical" evidence="1">
    <location>
        <begin position="142"/>
        <end position="162"/>
    </location>
</feature>
<reference evidence="2 3" key="1">
    <citation type="submission" date="2020-07" db="EMBL/GenBank/DDBJ databases">
        <title>Genomic Encyclopedia of Type Strains, Phase IV (KMG-IV): sequencing the most valuable type-strain genomes for metagenomic binning, comparative biology and taxonomic classification.</title>
        <authorList>
            <person name="Goeker M."/>
        </authorList>
    </citation>
    <scope>NUCLEOTIDE SEQUENCE [LARGE SCALE GENOMIC DNA]</scope>
    <source>
        <strain evidence="2 3">DSM 25220</strain>
    </source>
</reference>
<name>A0A7W0BWM2_9BACL</name>
<keyword evidence="1" id="KW-1133">Transmembrane helix</keyword>
<keyword evidence="1" id="KW-0812">Transmembrane</keyword>
<evidence type="ECO:0000256" key="1">
    <source>
        <dbReference type="SAM" id="Phobius"/>
    </source>
</evidence>
<keyword evidence="1" id="KW-0472">Membrane</keyword>
<evidence type="ECO:0000313" key="2">
    <source>
        <dbReference type="EMBL" id="MBA2871194.1"/>
    </source>
</evidence>
<evidence type="ECO:0000313" key="3">
    <source>
        <dbReference type="Proteomes" id="UP000580891"/>
    </source>
</evidence>
<dbReference type="RefSeq" id="WP_044749360.1">
    <property type="nucleotide sequence ID" value="NZ_JACDUU010000003.1"/>
</dbReference>
<dbReference type="EMBL" id="JACDUU010000003">
    <property type="protein sequence ID" value="MBA2871194.1"/>
    <property type="molecule type" value="Genomic_DNA"/>
</dbReference>
<proteinExistence type="predicted"/>
<feature type="transmembrane region" description="Helical" evidence="1">
    <location>
        <begin position="111"/>
        <end position="130"/>
    </location>
</feature>
<comment type="caution">
    <text evidence="2">The sequence shown here is derived from an EMBL/GenBank/DDBJ whole genome shotgun (WGS) entry which is preliminary data.</text>
</comment>
<protein>
    <submittedName>
        <fullName evidence="2">Putative membrane protein</fullName>
    </submittedName>
</protein>
<accession>A0A7W0BWM2</accession>
<dbReference type="Proteomes" id="UP000580891">
    <property type="component" value="Unassembled WGS sequence"/>
</dbReference>
<gene>
    <name evidence="2" type="ORF">HNQ85_001464</name>
</gene>
<keyword evidence="3" id="KW-1185">Reference proteome</keyword>
<dbReference type="Pfam" id="PF22564">
    <property type="entry name" value="HAAS"/>
    <property type="match status" value="1"/>
</dbReference>
<organism evidence="2 3">
    <name type="scientific">[Anoxybacillus] calidus</name>
    <dbReference type="NCBI Taxonomy" id="575178"/>
    <lineage>
        <taxon>Bacteria</taxon>
        <taxon>Bacillati</taxon>
        <taxon>Bacillota</taxon>
        <taxon>Bacilli</taxon>
        <taxon>Bacillales</taxon>
        <taxon>Anoxybacillaceae</taxon>
        <taxon>Paranoxybacillus</taxon>
    </lineage>
</organism>
<sequence>MTKDKFLQQLNDSLKRLSEKERADILQDYEEHFTFGLEEGKTEEEIAASLGSPSQIAKEILADYHLDKVTTSATLGNMFRAIWAVIGLGFFNLVIVFAPAIALAAFIFSGWVMGISLIASPLLVIIDAILHPSAFTLKLFNLFVSLALCGIGYFIVIGMLFVTKLAKNGFVRYLKFNVALVKGGLKHDQ</sequence>
<feature type="transmembrane region" description="Helical" evidence="1">
    <location>
        <begin position="81"/>
        <end position="105"/>
    </location>
</feature>